<gene>
    <name evidence="1" type="ORF">PMIN01_04997</name>
</gene>
<dbReference type="EMBL" id="WJXW01000004">
    <property type="protein sequence ID" value="KAF9737218.1"/>
    <property type="molecule type" value="Genomic_DNA"/>
</dbReference>
<protein>
    <submittedName>
        <fullName evidence="1">Uncharacterized protein</fullName>
    </submittedName>
</protein>
<organism evidence="1 2">
    <name type="scientific">Paraphaeosphaeria minitans</name>
    <dbReference type="NCBI Taxonomy" id="565426"/>
    <lineage>
        <taxon>Eukaryota</taxon>
        <taxon>Fungi</taxon>
        <taxon>Dikarya</taxon>
        <taxon>Ascomycota</taxon>
        <taxon>Pezizomycotina</taxon>
        <taxon>Dothideomycetes</taxon>
        <taxon>Pleosporomycetidae</taxon>
        <taxon>Pleosporales</taxon>
        <taxon>Massarineae</taxon>
        <taxon>Didymosphaeriaceae</taxon>
        <taxon>Paraphaeosphaeria</taxon>
    </lineage>
</organism>
<evidence type="ECO:0000313" key="1">
    <source>
        <dbReference type="EMBL" id="KAF9737218.1"/>
    </source>
</evidence>
<dbReference type="AlphaFoldDB" id="A0A9P6GLD1"/>
<evidence type="ECO:0000313" key="2">
    <source>
        <dbReference type="Proteomes" id="UP000756921"/>
    </source>
</evidence>
<proteinExistence type="predicted"/>
<sequence length="40" mass="4442">MYLPRRPKVAPRPLTTSTATIFAAATSIRNFRHISALFPA</sequence>
<name>A0A9P6GLD1_9PLEO</name>
<reference evidence="1" key="1">
    <citation type="journal article" date="2020" name="Mol. Plant Microbe Interact.">
        <title>Genome Sequence of the Biocontrol Agent Coniothyrium minitans strain Conio (IMI 134523).</title>
        <authorList>
            <person name="Patel D."/>
            <person name="Shittu T.A."/>
            <person name="Baroncelli R."/>
            <person name="Muthumeenakshi S."/>
            <person name="Osborne T.H."/>
            <person name="Janganan T.K."/>
            <person name="Sreenivasaprasad S."/>
        </authorList>
    </citation>
    <scope>NUCLEOTIDE SEQUENCE</scope>
    <source>
        <strain evidence="1">Conio</strain>
    </source>
</reference>
<comment type="caution">
    <text evidence="1">The sequence shown here is derived from an EMBL/GenBank/DDBJ whole genome shotgun (WGS) entry which is preliminary data.</text>
</comment>
<accession>A0A9P6GLD1</accession>
<keyword evidence="2" id="KW-1185">Reference proteome</keyword>
<dbReference type="Proteomes" id="UP000756921">
    <property type="component" value="Unassembled WGS sequence"/>
</dbReference>